<evidence type="ECO:0000256" key="2">
    <source>
        <dbReference type="SAM" id="SignalP"/>
    </source>
</evidence>
<keyword evidence="1" id="KW-1133">Transmembrane helix</keyword>
<evidence type="ECO:0000313" key="4">
    <source>
        <dbReference type="Proteomes" id="UP000774617"/>
    </source>
</evidence>
<keyword evidence="2" id="KW-0732">Signal</keyword>
<name>A0ABQ8GL71_9PEZI</name>
<organism evidence="3 4">
    <name type="scientific">Macrophomina phaseolina</name>
    <dbReference type="NCBI Taxonomy" id="35725"/>
    <lineage>
        <taxon>Eukaryota</taxon>
        <taxon>Fungi</taxon>
        <taxon>Dikarya</taxon>
        <taxon>Ascomycota</taxon>
        <taxon>Pezizomycotina</taxon>
        <taxon>Dothideomycetes</taxon>
        <taxon>Dothideomycetes incertae sedis</taxon>
        <taxon>Botryosphaeriales</taxon>
        <taxon>Botryosphaeriaceae</taxon>
        <taxon>Macrophomina</taxon>
    </lineage>
</organism>
<evidence type="ECO:0000313" key="3">
    <source>
        <dbReference type="EMBL" id="KAH7060414.1"/>
    </source>
</evidence>
<dbReference type="Proteomes" id="UP000774617">
    <property type="component" value="Unassembled WGS sequence"/>
</dbReference>
<feature type="chain" id="PRO_5045788898" evidence="2">
    <location>
        <begin position="19"/>
        <end position="135"/>
    </location>
</feature>
<keyword evidence="1" id="KW-0812">Transmembrane</keyword>
<proteinExistence type="predicted"/>
<feature type="transmembrane region" description="Helical" evidence="1">
    <location>
        <begin position="112"/>
        <end position="129"/>
    </location>
</feature>
<dbReference type="EMBL" id="JAGTJR010000005">
    <property type="protein sequence ID" value="KAH7060414.1"/>
    <property type="molecule type" value="Genomic_DNA"/>
</dbReference>
<keyword evidence="4" id="KW-1185">Reference proteome</keyword>
<accession>A0ABQ8GL71</accession>
<feature type="signal peptide" evidence="2">
    <location>
        <begin position="1"/>
        <end position="18"/>
    </location>
</feature>
<evidence type="ECO:0000256" key="1">
    <source>
        <dbReference type="SAM" id="Phobius"/>
    </source>
</evidence>
<gene>
    <name evidence="3" type="ORF">B0J12DRAFT_736759</name>
</gene>
<protein>
    <submittedName>
        <fullName evidence="3">Uncharacterized protein</fullName>
    </submittedName>
</protein>
<sequence length="135" mass="14561">MHFTSALTSLLLASSAAALPTTNGTSLETRGALNLTQPALFARSGNYTNFPIVPRWNTNSTVFPRLALNKNSTEGIFDKRDVVEGVALPTGVVGKRNASPTGYVKRSFGTDSFFGLLVLLVFVQVFFFGNNGNER</sequence>
<reference evidence="3 4" key="1">
    <citation type="journal article" date="2021" name="Nat. Commun.">
        <title>Genetic determinants of endophytism in the Arabidopsis root mycobiome.</title>
        <authorList>
            <person name="Mesny F."/>
            <person name="Miyauchi S."/>
            <person name="Thiergart T."/>
            <person name="Pickel B."/>
            <person name="Atanasova L."/>
            <person name="Karlsson M."/>
            <person name="Huettel B."/>
            <person name="Barry K.W."/>
            <person name="Haridas S."/>
            <person name="Chen C."/>
            <person name="Bauer D."/>
            <person name="Andreopoulos W."/>
            <person name="Pangilinan J."/>
            <person name="LaButti K."/>
            <person name="Riley R."/>
            <person name="Lipzen A."/>
            <person name="Clum A."/>
            <person name="Drula E."/>
            <person name="Henrissat B."/>
            <person name="Kohler A."/>
            <person name="Grigoriev I.V."/>
            <person name="Martin F.M."/>
            <person name="Hacquard S."/>
        </authorList>
    </citation>
    <scope>NUCLEOTIDE SEQUENCE [LARGE SCALE GENOMIC DNA]</scope>
    <source>
        <strain evidence="3 4">MPI-SDFR-AT-0080</strain>
    </source>
</reference>
<comment type="caution">
    <text evidence="3">The sequence shown here is derived from an EMBL/GenBank/DDBJ whole genome shotgun (WGS) entry which is preliminary data.</text>
</comment>
<keyword evidence="1" id="KW-0472">Membrane</keyword>